<dbReference type="PROSITE" id="PS00108">
    <property type="entry name" value="PROTEIN_KINASE_ST"/>
    <property type="match status" value="1"/>
</dbReference>
<name>A0A4Q7KT21_9PSEU</name>
<organism evidence="9 10">
    <name type="scientific">Herbihabitans rhizosphaerae</name>
    <dbReference type="NCBI Taxonomy" id="1872711"/>
    <lineage>
        <taxon>Bacteria</taxon>
        <taxon>Bacillati</taxon>
        <taxon>Actinomycetota</taxon>
        <taxon>Actinomycetes</taxon>
        <taxon>Pseudonocardiales</taxon>
        <taxon>Pseudonocardiaceae</taxon>
        <taxon>Herbihabitans</taxon>
    </lineage>
</organism>
<evidence type="ECO:0000256" key="7">
    <source>
        <dbReference type="SAM" id="Phobius"/>
    </source>
</evidence>
<keyword evidence="10" id="KW-1185">Reference proteome</keyword>
<keyword evidence="2" id="KW-0808">Transferase</keyword>
<comment type="caution">
    <text evidence="9">The sequence shown here is derived from an EMBL/GenBank/DDBJ whole genome shotgun (WGS) entry which is preliminary data.</text>
</comment>
<reference evidence="9 10" key="1">
    <citation type="submission" date="2019-02" db="EMBL/GenBank/DDBJ databases">
        <title>Genomic Encyclopedia of Type Strains, Phase IV (KMG-IV): sequencing the most valuable type-strain genomes for metagenomic binning, comparative biology and taxonomic classification.</title>
        <authorList>
            <person name="Goeker M."/>
        </authorList>
    </citation>
    <scope>NUCLEOTIDE SEQUENCE [LARGE SCALE GENOMIC DNA]</scope>
    <source>
        <strain evidence="9 10">DSM 101727</strain>
    </source>
</reference>
<accession>A0A4Q7KT21</accession>
<evidence type="ECO:0000259" key="8">
    <source>
        <dbReference type="PROSITE" id="PS50011"/>
    </source>
</evidence>
<sequence length="475" mass="49972">MGSGAFGKVHLAWDTEDHRWVALKEFAGSDELGLLRFVIESRIRVEHPHLVRTLAFRLIDDKAILVTELARGGSLRQLMSRHGKLPWQWVAEIVDQLLDALAPLHATGVIHRDLKPANLLLRDAGAARPHLLVGDFGIATWRTVSLTGIGAAIGTPGYLAPEYLDGHSPTPATDLFAVGVLAAELLAGRRLVHMSNSSADIPSDWTHGLPVADDVPAHLAAVLRRLADPDPARRYVDCVQAREALLAAAPPSVRGGEAIASVHAGDLLANLPEGWAVEGPTVGPADALTVVRPPAGSQELTRWVVPRHETKGNTSPRSGDGESTWDRPRKGRRRAAVLLVALLVLGGAGAAVYFATRGASVDGRGTAANSATTTQPAAESGTGTVSPPSVFTAVSAGECSRVDIGRLRTVAGKQQRCQRVPGGGQNWILEPAGGFPAASAPEGSFPGERCGNDGDRAYSPVGHQLRCRGGVWGSA</sequence>
<dbReference type="Pfam" id="PF00069">
    <property type="entry name" value="Pkinase"/>
    <property type="match status" value="1"/>
</dbReference>
<protein>
    <submittedName>
        <fullName evidence="9">Protein kinase-like protein</fullName>
    </submittedName>
</protein>
<evidence type="ECO:0000256" key="4">
    <source>
        <dbReference type="ARBA" id="ARBA00022777"/>
    </source>
</evidence>
<gene>
    <name evidence="9" type="ORF">EV193_104507</name>
</gene>
<dbReference type="GO" id="GO:0005524">
    <property type="term" value="F:ATP binding"/>
    <property type="evidence" value="ECO:0007669"/>
    <property type="project" value="UniProtKB-KW"/>
</dbReference>
<dbReference type="PROSITE" id="PS50011">
    <property type="entry name" value="PROTEIN_KINASE_DOM"/>
    <property type="match status" value="1"/>
</dbReference>
<evidence type="ECO:0000256" key="1">
    <source>
        <dbReference type="ARBA" id="ARBA00022527"/>
    </source>
</evidence>
<keyword evidence="4 9" id="KW-0418">Kinase</keyword>
<evidence type="ECO:0000256" key="5">
    <source>
        <dbReference type="ARBA" id="ARBA00022840"/>
    </source>
</evidence>
<dbReference type="AlphaFoldDB" id="A0A4Q7KT21"/>
<keyword evidence="7" id="KW-1133">Transmembrane helix</keyword>
<feature type="compositionally biased region" description="Polar residues" evidence="6">
    <location>
        <begin position="367"/>
        <end position="386"/>
    </location>
</feature>
<dbReference type="CDD" id="cd14014">
    <property type="entry name" value="STKc_PknB_like"/>
    <property type="match status" value="1"/>
</dbReference>
<keyword evidence="7" id="KW-0472">Membrane</keyword>
<dbReference type="InterPro" id="IPR008271">
    <property type="entry name" value="Ser/Thr_kinase_AS"/>
</dbReference>
<dbReference type="EMBL" id="SGWQ01000004">
    <property type="protein sequence ID" value="RZS39290.1"/>
    <property type="molecule type" value="Genomic_DNA"/>
</dbReference>
<feature type="region of interest" description="Disordered" evidence="6">
    <location>
        <begin position="362"/>
        <end position="386"/>
    </location>
</feature>
<dbReference type="InterPro" id="IPR030616">
    <property type="entry name" value="Aur-like"/>
</dbReference>
<dbReference type="SUPFAM" id="SSF56112">
    <property type="entry name" value="Protein kinase-like (PK-like)"/>
    <property type="match status" value="1"/>
</dbReference>
<feature type="domain" description="Protein kinase" evidence="8">
    <location>
        <begin position="1"/>
        <end position="246"/>
    </location>
</feature>
<keyword evidence="7" id="KW-0812">Transmembrane</keyword>
<proteinExistence type="predicted"/>
<evidence type="ECO:0000256" key="2">
    <source>
        <dbReference type="ARBA" id="ARBA00022679"/>
    </source>
</evidence>
<dbReference type="Proteomes" id="UP000294257">
    <property type="component" value="Unassembled WGS sequence"/>
</dbReference>
<dbReference type="InterPro" id="IPR000719">
    <property type="entry name" value="Prot_kinase_dom"/>
</dbReference>
<dbReference type="Gene3D" id="1.10.510.10">
    <property type="entry name" value="Transferase(Phosphotransferase) domain 1"/>
    <property type="match status" value="1"/>
</dbReference>
<feature type="region of interest" description="Disordered" evidence="6">
    <location>
        <begin position="303"/>
        <end position="329"/>
    </location>
</feature>
<evidence type="ECO:0000256" key="6">
    <source>
        <dbReference type="SAM" id="MobiDB-lite"/>
    </source>
</evidence>
<evidence type="ECO:0000313" key="9">
    <source>
        <dbReference type="EMBL" id="RZS39290.1"/>
    </source>
</evidence>
<keyword evidence="5" id="KW-0067">ATP-binding</keyword>
<keyword evidence="1" id="KW-0723">Serine/threonine-protein kinase</keyword>
<dbReference type="PANTHER" id="PTHR24350">
    <property type="entry name" value="SERINE/THREONINE-PROTEIN KINASE IAL-RELATED"/>
    <property type="match status" value="1"/>
</dbReference>
<dbReference type="InterPro" id="IPR011009">
    <property type="entry name" value="Kinase-like_dom_sf"/>
</dbReference>
<evidence type="ECO:0000313" key="10">
    <source>
        <dbReference type="Proteomes" id="UP000294257"/>
    </source>
</evidence>
<feature type="transmembrane region" description="Helical" evidence="7">
    <location>
        <begin position="335"/>
        <end position="355"/>
    </location>
</feature>
<dbReference type="GO" id="GO:0004674">
    <property type="term" value="F:protein serine/threonine kinase activity"/>
    <property type="evidence" value="ECO:0007669"/>
    <property type="project" value="UniProtKB-KW"/>
</dbReference>
<dbReference type="SMART" id="SM00220">
    <property type="entry name" value="S_TKc"/>
    <property type="match status" value="1"/>
</dbReference>
<keyword evidence="3" id="KW-0547">Nucleotide-binding</keyword>
<evidence type="ECO:0000256" key="3">
    <source>
        <dbReference type="ARBA" id="ARBA00022741"/>
    </source>
</evidence>